<protein>
    <submittedName>
        <fullName evidence="1">Uncharacterized protein</fullName>
    </submittedName>
</protein>
<dbReference type="EMBL" id="JAGFBR010000007">
    <property type="protein sequence ID" value="KAH0464008.1"/>
    <property type="molecule type" value="Genomic_DNA"/>
</dbReference>
<comment type="caution">
    <text evidence="1">The sequence shown here is derived from an EMBL/GenBank/DDBJ whole genome shotgun (WGS) entry which is preliminary data.</text>
</comment>
<gene>
    <name evidence="1" type="ORF">IEQ34_006794</name>
</gene>
<reference evidence="1 2" key="1">
    <citation type="journal article" date="2021" name="Hortic Res">
        <title>Chromosome-scale assembly of the Dendrobium chrysotoxum genome enhances the understanding of orchid evolution.</title>
        <authorList>
            <person name="Zhang Y."/>
            <person name="Zhang G.Q."/>
            <person name="Zhang D."/>
            <person name="Liu X.D."/>
            <person name="Xu X.Y."/>
            <person name="Sun W.H."/>
            <person name="Yu X."/>
            <person name="Zhu X."/>
            <person name="Wang Z.W."/>
            <person name="Zhao X."/>
            <person name="Zhong W.Y."/>
            <person name="Chen H."/>
            <person name="Yin W.L."/>
            <person name="Huang T."/>
            <person name="Niu S.C."/>
            <person name="Liu Z.J."/>
        </authorList>
    </citation>
    <scope>NUCLEOTIDE SEQUENCE [LARGE SCALE GENOMIC DNA]</scope>
    <source>
        <strain evidence="1">Lindl</strain>
    </source>
</reference>
<dbReference type="Proteomes" id="UP000775213">
    <property type="component" value="Unassembled WGS sequence"/>
</dbReference>
<accession>A0AAV7H7U1</accession>
<sequence>MSTKPVFISKGAPANSFLTKSAWAFIPSLTAGEPAKLFRREEKVYSLASTPASLMARKMESGPWPHLDPPVRFPLRRAFQG</sequence>
<organism evidence="1 2">
    <name type="scientific">Dendrobium chrysotoxum</name>
    <name type="common">Orchid</name>
    <dbReference type="NCBI Taxonomy" id="161865"/>
    <lineage>
        <taxon>Eukaryota</taxon>
        <taxon>Viridiplantae</taxon>
        <taxon>Streptophyta</taxon>
        <taxon>Embryophyta</taxon>
        <taxon>Tracheophyta</taxon>
        <taxon>Spermatophyta</taxon>
        <taxon>Magnoliopsida</taxon>
        <taxon>Liliopsida</taxon>
        <taxon>Asparagales</taxon>
        <taxon>Orchidaceae</taxon>
        <taxon>Epidendroideae</taxon>
        <taxon>Malaxideae</taxon>
        <taxon>Dendrobiinae</taxon>
        <taxon>Dendrobium</taxon>
    </lineage>
</organism>
<proteinExistence type="predicted"/>
<dbReference type="AlphaFoldDB" id="A0AAV7H7U1"/>
<evidence type="ECO:0000313" key="1">
    <source>
        <dbReference type="EMBL" id="KAH0464008.1"/>
    </source>
</evidence>
<name>A0AAV7H7U1_DENCH</name>
<evidence type="ECO:0000313" key="2">
    <source>
        <dbReference type="Proteomes" id="UP000775213"/>
    </source>
</evidence>
<keyword evidence="2" id="KW-1185">Reference proteome</keyword>